<sequence length="413" mass="47437">MAYLSMGESHRRITDYLNRFVDAINYQDGDSLARLFSVSSDTPSLLSLADALNVFQDANRLIKQSEKFSQFGEVVAPFFRSLQSYRLGNLVDAYRAFEKASNAFIQEFRNWESGWALEALYVIAYEIRVLAERVDRELASNGKSPEKLKGAGSFLMKVFGVLAGKGPKRVGALYVTCQLFKIYFKLGTVHLCRSVIRSIETARIFDFEEFPTRDKVTYMYYTGRLEVLNENFPAADQKLSYALTHCSLNKEANIRMILKYLIPVKLSIGILPKKQLLENYNLVEYNNIVEALKRGDLRLLRSALQENEDQFLRSGVYLVLEKLELQVYQRLLKKIYIIQKLKDPSKAHQMKLEVIVKALKWLEIEMDVDEVECIVAILIYKNLMKGYFAHKSKVVVLSKQDPFPKLNGKPVAT</sequence>
<protein>
    <recommendedName>
        <fullName evidence="1">PCI domain-containing protein</fullName>
    </recommendedName>
</protein>
<dbReference type="GO" id="GO:0070390">
    <property type="term" value="C:transcription export complex 2"/>
    <property type="evidence" value="ECO:0007669"/>
    <property type="project" value="TreeGrafter"/>
</dbReference>
<dbReference type="AlphaFoldDB" id="A0AAV2GTX7"/>
<proteinExistence type="predicted"/>
<dbReference type="InterPro" id="IPR045114">
    <property type="entry name" value="Csn12-like"/>
</dbReference>
<gene>
    <name evidence="2" type="ORF">LTRI10_LOCUS53331</name>
</gene>
<dbReference type="GO" id="GO:0016973">
    <property type="term" value="P:poly(A)+ mRNA export from nucleus"/>
    <property type="evidence" value="ECO:0007669"/>
    <property type="project" value="TreeGrafter"/>
</dbReference>
<evidence type="ECO:0000313" key="3">
    <source>
        <dbReference type="Proteomes" id="UP001497516"/>
    </source>
</evidence>
<feature type="domain" description="PCI" evidence="1">
    <location>
        <begin position="216"/>
        <end position="402"/>
    </location>
</feature>
<dbReference type="GO" id="GO:0000973">
    <property type="term" value="P:post-transcriptional tethering of RNA polymerase II gene DNA at nuclear periphery"/>
    <property type="evidence" value="ECO:0007669"/>
    <property type="project" value="TreeGrafter"/>
</dbReference>
<keyword evidence="3" id="KW-1185">Reference proteome</keyword>
<dbReference type="InterPro" id="IPR036388">
    <property type="entry name" value="WH-like_DNA-bd_sf"/>
</dbReference>
<dbReference type="SMART" id="SM00753">
    <property type="entry name" value="PAM"/>
    <property type="match status" value="1"/>
</dbReference>
<reference evidence="2 3" key="1">
    <citation type="submission" date="2024-04" db="EMBL/GenBank/DDBJ databases">
        <authorList>
            <person name="Fracassetti M."/>
        </authorList>
    </citation>
    <scope>NUCLEOTIDE SEQUENCE [LARGE SCALE GENOMIC DNA]</scope>
</reference>
<dbReference type="Proteomes" id="UP001497516">
    <property type="component" value="Chromosome 9"/>
</dbReference>
<dbReference type="PANTHER" id="PTHR12732">
    <property type="entry name" value="UNCHARACTERIZED PROTEASOME COMPONENT REGION PCI-CONTAINING"/>
    <property type="match status" value="1"/>
</dbReference>
<dbReference type="InterPro" id="IPR000717">
    <property type="entry name" value="PCI_dom"/>
</dbReference>
<dbReference type="PROSITE" id="PS50250">
    <property type="entry name" value="PCI"/>
    <property type="match status" value="1"/>
</dbReference>
<dbReference type="GO" id="GO:0003723">
    <property type="term" value="F:RNA binding"/>
    <property type="evidence" value="ECO:0007669"/>
    <property type="project" value="InterPro"/>
</dbReference>
<dbReference type="GO" id="GO:0003690">
    <property type="term" value="F:double-stranded DNA binding"/>
    <property type="evidence" value="ECO:0007669"/>
    <property type="project" value="InterPro"/>
</dbReference>
<organism evidence="2 3">
    <name type="scientific">Linum trigynum</name>
    <dbReference type="NCBI Taxonomy" id="586398"/>
    <lineage>
        <taxon>Eukaryota</taxon>
        <taxon>Viridiplantae</taxon>
        <taxon>Streptophyta</taxon>
        <taxon>Embryophyta</taxon>
        <taxon>Tracheophyta</taxon>
        <taxon>Spermatophyta</taxon>
        <taxon>Magnoliopsida</taxon>
        <taxon>eudicotyledons</taxon>
        <taxon>Gunneridae</taxon>
        <taxon>Pentapetalae</taxon>
        <taxon>rosids</taxon>
        <taxon>fabids</taxon>
        <taxon>Malpighiales</taxon>
        <taxon>Linaceae</taxon>
        <taxon>Linum</taxon>
    </lineage>
</organism>
<evidence type="ECO:0000313" key="2">
    <source>
        <dbReference type="EMBL" id="CAL1414154.1"/>
    </source>
</evidence>
<dbReference type="Pfam" id="PF01399">
    <property type="entry name" value="PCI"/>
    <property type="match status" value="1"/>
</dbReference>
<dbReference type="PANTHER" id="PTHR12732:SF0">
    <property type="entry name" value="PCI DOMAIN-CONTAINING PROTEIN 2"/>
    <property type="match status" value="1"/>
</dbReference>
<evidence type="ECO:0000259" key="1">
    <source>
        <dbReference type="PROSITE" id="PS50250"/>
    </source>
</evidence>
<dbReference type="FunFam" id="1.10.10.10:FF:000333">
    <property type="entry name" value="enhanced ethylene response protein 5"/>
    <property type="match status" value="1"/>
</dbReference>
<accession>A0AAV2GTX7</accession>
<dbReference type="GO" id="GO:0006368">
    <property type="term" value="P:transcription elongation by RNA polymerase II"/>
    <property type="evidence" value="ECO:0007669"/>
    <property type="project" value="TreeGrafter"/>
</dbReference>
<dbReference type="EMBL" id="OZ034822">
    <property type="protein sequence ID" value="CAL1414154.1"/>
    <property type="molecule type" value="Genomic_DNA"/>
</dbReference>
<name>A0AAV2GTX7_9ROSI</name>
<dbReference type="Gene3D" id="1.10.10.10">
    <property type="entry name" value="Winged helix-like DNA-binding domain superfamily/Winged helix DNA-binding domain"/>
    <property type="match status" value="1"/>
</dbReference>